<name>A0A9E2NYK5_9SPIR</name>
<sequence length="88" mass="10284">MQILKLHDIQKSEGVIYYRRQYKAIAEIEFPNKVENLPVDFTIETGPLGDKHFELEFDYNKINYPFLPLQKALKEYILGIDDLGALPL</sequence>
<protein>
    <submittedName>
        <fullName evidence="1">Uncharacterized protein</fullName>
    </submittedName>
</protein>
<accession>A0A9E2NYK5</accession>
<reference evidence="1" key="1">
    <citation type="journal article" date="2021" name="PeerJ">
        <title>Extensive microbial diversity within the chicken gut microbiome revealed by metagenomics and culture.</title>
        <authorList>
            <person name="Gilroy R."/>
            <person name="Ravi A."/>
            <person name="Getino M."/>
            <person name="Pursley I."/>
            <person name="Horton D.L."/>
            <person name="Alikhan N.F."/>
            <person name="Baker D."/>
            <person name="Gharbi K."/>
            <person name="Hall N."/>
            <person name="Watson M."/>
            <person name="Adriaenssens E.M."/>
            <person name="Foster-Nyarko E."/>
            <person name="Jarju S."/>
            <person name="Secka A."/>
            <person name="Antonio M."/>
            <person name="Oren A."/>
            <person name="Chaudhuri R.R."/>
            <person name="La Ragione R."/>
            <person name="Hildebrand F."/>
            <person name="Pallen M.J."/>
        </authorList>
    </citation>
    <scope>NUCLEOTIDE SEQUENCE</scope>
    <source>
        <strain evidence="1">Gambia15-2214</strain>
    </source>
</reference>
<reference evidence="1" key="2">
    <citation type="submission" date="2021-04" db="EMBL/GenBank/DDBJ databases">
        <authorList>
            <person name="Gilroy R."/>
        </authorList>
    </citation>
    <scope>NUCLEOTIDE SEQUENCE</scope>
    <source>
        <strain evidence="1">Gambia15-2214</strain>
    </source>
</reference>
<evidence type="ECO:0000313" key="2">
    <source>
        <dbReference type="Proteomes" id="UP000823914"/>
    </source>
</evidence>
<comment type="caution">
    <text evidence="1">The sequence shown here is derived from an EMBL/GenBank/DDBJ whole genome shotgun (WGS) entry which is preliminary data.</text>
</comment>
<evidence type="ECO:0000313" key="1">
    <source>
        <dbReference type="EMBL" id="MBU3849811.1"/>
    </source>
</evidence>
<proteinExistence type="predicted"/>
<dbReference type="Proteomes" id="UP000823914">
    <property type="component" value="Unassembled WGS sequence"/>
</dbReference>
<organism evidence="1 2">
    <name type="scientific">Candidatus Treponema excrementipullorum</name>
    <dbReference type="NCBI Taxonomy" id="2838768"/>
    <lineage>
        <taxon>Bacteria</taxon>
        <taxon>Pseudomonadati</taxon>
        <taxon>Spirochaetota</taxon>
        <taxon>Spirochaetia</taxon>
        <taxon>Spirochaetales</taxon>
        <taxon>Treponemataceae</taxon>
        <taxon>Treponema</taxon>
    </lineage>
</organism>
<dbReference type="AlphaFoldDB" id="A0A9E2NYK5"/>
<dbReference type="EMBL" id="JAHLFV010000106">
    <property type="protein sequence ID" value="MBU3849811.1"/>
    <property type="molecule type" value="Genomic_DNA"/>
</dbReference>
<gene>
    <name evidence="1" type="ORF">IAA16_04520</name>
</gene>